<dbReference type="Gene3D" id="3.30.230.10">
    <property type="match status" value="1"/>
</dbReference>
<keyword evidence="5" id="KW-1185">Reference proteome</keyword>
<evidence type="ECO:0000256" key="3">
    <source>
        <dbReference type="SAM" id="MobiDB-lite"/>
    </source>
</evidence>
<dbReference type="InterPro" id="IPR020568">
    <property type="entry name" value="Ribosomal_Su5_D2-typ_SF"/>
</dbReference>
<dbReference type="GO" id="GO:0030983">
    <property type="term" value="F:mismatched DNA binding"/>
    <property type="evidence" value="ECO:0007669"/>
    <property type="project" value="InterPro"/>
</dbReference>
<feature type="domain" description="WW" evidence="4">
    <location>
        <begin position="1124"/>
        <end position="1151"/>
    </location>
</feature>
<dbReference type="SUPFAM" id="SSF55874">
    <property type="entry name" value="ATPase domain of HSP90 chaperone/DNA topoisomerase II/histidine kinase"/>
    <property type="match status" value="1"/>
</dbReference>
<dbReference type="SUPFAM" id="SSF118116">
    <property type="entry name" value="DNA mismatch repair protein MutL"/>
    <property type="match status" value="1"/>
</dbReference>
<dbReference type="PANTHER" id="PTHR10073:SF47">
    <property type="entry name" value="DNA MISMATCH REPAIR PROTEIN MLH3"/>
    <property type="match status" value="1"/>
</dbReference>
<dbReference type="GO" id="GO:0032300">
    <property type="term" value="C:mismatch repair complex"/>
    <property type="evidence" value="ECO:0007669"/>
    <property type="project" value="InterPro"/>
</dbReference>
<dbReference type="PROSITE" id="PS01159">
    <property type="entry name" value="WW_DOMAIN_1"/>
    <property type="match status" value="1"/>
</dbReference>
<dbReference type="InterPro" id="IPR038973">
    <property type="entry name" value="MutL/Mlh/Pms-like"/>
</dbReference>
<dbReference type="InterPro" id="IPR037198">
    <property type="entry name" value="MutL_C_sf"/>
</dbReference>
<dbReference type="RefSeq" id="XP_026289084.2">
    <property type="nucleotide sequence ID" value="XM_026433299.2"/>
</dbReference>
<feature type="region of interest" description="Disordered" evidence="3">
    <location>
        <begin position="911"/>
        <end position="957"/>
    </location>
</feature>
<dbReference type="KEGG" id="foc:113214047"/>
<accession>A0A6J1T650</accession>
<comment type="similarity">
    <text evidence="1">Belongs to the DNA mismatch repair MutL/HexB family.</text>
</comment>
<dbReference type="GO" id="GO:0016887">
    <property type="term" value="F:ATP hydrolysis activity"/>
    <property type="evidence" value="ECO:0007669"/>
    <property type="project" value="InterPro"/>
</dbReference>
<dbReference type="Pfam" id="PF01119">
    <property type="entry name" value="DNA_mis_repair"/>
    <property type="match status" value="1"/>
</dbReference>
<name>A0A6J1T650_FRAOC</name>
<dbReference type="Proteomes" id="UP000504606">
    <property type="component" value="Unplaced"/>
</dbReference>
<evidence type="ECO:0000313" key="6">
    <source>
        <dbReference type="RefSeq" id="XP_026289084.2"/>
    </source>
</evidence>
<feature type="region of interest" description="Disordered" evidence="3">
    <location>
        <begin position="447"/>
        <end position="478"/>
    </location>
</feature>
<organism evidence="5 6">
    <name type="scientific">Frankliniella occidentalis</name>
    <name type="common">Western flower thrips</name>
    <name type="synonym">Euthrips occidentalis</name>
    <dbReference type="NCBI Taxonomy" id="133901"/>
    <lineage>
        <taxon>Eukaryota</taxon>
        <taxon>Metazoa</taxon>
        <taxon>Ecdysozoa</taxon>
        <taxon>Arthropoda</taxon>
        <taxon>Hexapoda</taxon>
        <taxon>Insecta</taxon>
        <taxon>Pterygota</taxon>
        <taxon>Neoptera</taxon>
        <taxon>Paraneoptera</taxon>
        <taxon>Thysanoptera</taxon>
        <taxon>Terebrantia</taxon>
        <taxon>Thripoidea</taxon>
        <taxon>Thripidae</taxon>
        <taxon>Frankliniella</taxon>
    </lineage>
</organism>
<dbReference type="Pfam" id="PF13589">
    <property type="entry name" value="HATPase_c_3"/>
    <property type="match status" value="1"/>
</dbReference>
<reference evidence="6" key="1">
    <citation type="submission" date="2025-08" db="UniProtKB">
        <authorList>
            <consortium name="RefSeq"/>
        </authorList>
    </citation>
    <scope>IDENTIFICATION</scope>
    <source>
        <tissue evidence="6">Whole organism</tissue>
    </source>
</reference>
<dbReference type="InterPro" id="IPR042120">
    <property type="entry name" value="MutL_C_dimsub"/>
</dbReference>
<dbReference type="PROSITE" id="PS50020">
    <property type="entry name" value="WW_DOMAIN_2"/>
    <property type="match status" value="1"/>
</dbReference>
<dbReference type="PANTHER" id="PTHR10073">
    <property type="entry name" value="DNA MISMATCH REPAIR PROTEIN MLH, PMS, MUTL"/>
    <property type="match status" value="1"/>
</dbReference>
<protein>
    <submittedName>
        <fullName evidence="6">DNA mismatch repair protein Mlh3-like isoform X1</fullName>
    </submittedName>
</protein>
<dbReference type="GO" id="GO:0005524">
    <property type="term" value="F:ATP binding"/>
    <property type="evidence" value="ECO:0007669"/>
    <property type="project" value="InterPro"/>
</dbReference>
<feature type="region of interest" description="Disordered" evidence="3">
    <location>
        <begin position="1064"/>
        <end position="1086"/>
    </location>
</feature>
<keyword evidence="2" id="KW-0227">DNA damage</keyword>
<dbReference type="SMART" id="SM01340">
    <property type="entry name" value="DNA_mis_repair"/>
    <property type="match status" value="1"/>
</dbReference>
<dbReference type="InterPro" id="IPR014790">
    <property type="entry name" value="MutL_C"/>
</dbReference>
<dbReference type="SMART" id="SM00456">
    <property type="entry name" value="WW"/>
    <property type="match status" value="1"/>
</dbReference>
<dbReference type="InterPro" id="IPR014721">
    <property type="entry name" value="Ribsml_uS5_D2-typ_fold_subgr"/>
</dbReference>
<dbReference type="OrthoDB" id="429932at2759"/>
<evidence type="ECO:0000313" key="5">
    <source>
        <dbReference type="Proteomes" id="UP000504606"/>
    </source>
</evidence>
<evidence type="ECO:0000256" key="1">
    <source>
        <dbReference type="ARBA" id="ARBA00006082"/>
    </source>
</evidence>
<dbReference type="SUPFAM" id="SSF54211">
    <property type="entry name" value="Ribosomal protein S5 domain 2-like"/>
    <property type="match status" value="1"/>
</dbReference>
<dbReference type="SMART" id="SM00853">
    <property type="entry name" value="MutL_C"/>
    <property type="match status" value="1"/>
</dbReference>
<dbReference type="InterPro" id="IPR042121">
    <property type="entry name" value="MutL_C_regsub"/>
</dbReference>
<dbReference type="InterPro" id="IPR013507">
    <property type="entry name" value="DNA_mismatch_S5_2-like"/>
</dbReference>
<dbReference type="GO" id="GO:0006298">
    <property type="term" value="P:mismatch repair"/>
    <property type="evidence" value="ECO:0007669"/>
    <property type="project" value="InterPro"/>
</dbReference>
<sequence length="1503" mass="167809">MVIQRLPSAVVSSLRTDVTVTTTAQCVIELVLNAIDAGSTSIAVRIDLKNFRIQVIDNGCGLNFSDINLVGTRYMTSKCHSMRDLQGNLKFYGFRGEAMSSIKDVCGTLTIVSRCKNTEDTYCKVFSEGVALKAGKSRHHRASWGSTITVGDFLYNRPVRRARIKPALDLEEVKSSLEAVALINPHVSFSLRNDVNNDLMMQTQRVSEIPSVFSTLYGNSIAKSLVPVKESMGPFCIEGYISNEAHLLKNLQFIYVNKRLLLKTKIHKLVNSIMSRSAILKSNNVSHAPISKEINHNVFLAFSPPKRDKHAIFVLNIICPLSEYDITLDPKKTLVEFCNWDCLLSCFERLLRKFIESQLGPSETEEEGFDCWPPRKVETVIDEINQLAREQALGGQNVQANKGSISTRDLPRAIHSLPANRHRVNLSEKSPTECFFSTASSELFSSSLESQEKGRGGNSGRFYNSALTEQPCPPLSNKEAYQEKSAPTLRNYEGCFTETPSIASAPPNPKTLEGQSNFLFKKPVISSVTKTKPVKGFLSEIVRFEEGFRKSAEWPLEKKPPWKSSPSSPINALASIKEIRRKKLLSNLNKFSFNTSSKKPLLYKHPCGADQVGKDFAEKGRENMYVRVPQGQIVGKGLSQQERNKIDSQPKVQNTSNPLMLVTQCAPSPSIYSDDMQSIVATMASSDVSESKSEASCPILTDSANANLAPMENLDSIVSNDANKLKVTENNQLQSFRGNFDQSLPSPTDLYQRNLDTSCSSGVETITNDHVEGCFQQILSVEDMLLTGYDSIQQLDSPLEANSNRFNSDSLSAFAKTNEKLMESPEISLSFGESNHRNSDNIFIDHRKPDEKGNMLKSLFDVFPPENRKQLSKTCKISSSDVIDVDGCGIQNNSMRCKTAKILKLVDYDSSPPSSQESFASDKDLLRNNSMSPMSSEKRKSEDSQGQNTKRFCDSFESPAEDGNISSHVTHPGFKVSSPAKCDFHLATSSEAESAHCSDRVKQQVTLDILPGFRMSSPAKCDFHLATSSEAESASYSVREKQKMTSEIPSTTFETFTTSNGNFFDTPQHECQSEQALPNSVSDSQSSDSLIVDKSEQMSSISVVNHHKDCENRAGFEDTTKTVWLERKDHSGKPFFIHKDSGMTTYLKPNNDESVQFKFSNRFSFLPKGMSPILNDKLTDEPSTSPSITLFHKEEDLSFIKWDKKQNNQTDFWPLVDQLLSEADEFSSNLAAESQVKNASVQELSKSDIKIYNVAFPYTFTKDIFHKLRVLGQLDNKFIVTIAAHNLNREVIVLFDQHAVHERIRVENLTEAYKQHDGSATWRSSSVEPSLPLPLSMIEVRILESYKKKMEQLGFCFTVSDSSSIEVQRVPTCLLLRENREVTGRGVSVLRQHLESLIREQVDSLLNTRGVGTDHPKIIQNVISSEACRGAVKFGHSLTIADCQAFLHNLSTCKLPFQCAHGRPALVPIADLSMLKEKLPRAKPNLKKLLEMRQIQHLPHVKF</sequence>
<dbReference type="InterPro" id="IPR036890">
    <property type="entry name" value="HATPase_C_sf"/>
</dbReference>
<dbReference type="GeneID" id="113214047"/>
<proteinExistence type="inferred from homology"/>
<dbReference type="Gene3D" id="3.30.1540.20">
    <property type="entry name" value="MutL, C-terminal domain, dimerisation subdomain"/>
    <property type="match status" value="1"/>
</dbReference>
<evidence type="ECO:0000256" key="2">
    <source>
        <dbReference type="ARBA" id="ARBA00022763"/>
    </source>
</evidence>
<gene>
    <name evidence="6" type="primary">LOC113214047</name>
</gene>
<dbReference type="InterPro" id="IPR001202">
    <property type="entry name" value="WW_dom"/>
</dbReference>
<dbReference type="GO" id="GO:0140664">
    <property type="term" value="F:ATP-dependent DNA damage sensor activity"/>
    <property type="evidence" value="ECO:0007669"/>
    <property type="project" value="InterPro"/>
</dbReference>
<dbReference type="Pfam" id="PF08676">
    <property type="entry name" value="MutL_C"/>
    <property type="match status" value="1"/>
</dbReference>
<dbReference type="Gene3D" id="3.30.565.10">
    <property type="entry name" value="Histidine kinase-like ATPase, C-terminal domain"/>
    <property type="match status" value="1"/>
</dbReference>
<evidence type="ECO:0000259" key="4">
    <source>
        <dbReference type="PROSITE" id="PS50020"/>
    </source>
</evidence>
<dbReference type="Gene3D" id="3.30.1370.100">
    <property type="entry name" value="MutL, C-terminal domain, regulatory subdomain"/>
    <property type="match status" value="1"/>
</dbReference>